<evidence type="ECO:0000313" key="2">
    <source>
        <dbReference type="Proteomes" id="UP001151760"/>
    </source>
</evidence>
<keyword evidence="2" id="KW-1185">Reference proteome</keyword>
<dbReference type="Proteomes" id="UP001151760">
    <property type="component" value="Unassembled WGS sequence"/>
</dbReference>
<dbReference type="EMBL" id="BQNB010015086">
    <property type="protein sequence ID" value="GJT35850.1"/>
    <property type="molecule type" value="Genomic_DNA"/>
</dbReference>
<protein>
    <submittedName>
        <fullName evidence="1">Uncharacterized protein</fullName>
    </submittedName>
</protein>
<gene>
    <name evidence="1" type="ORF">Tco_0926269</name>
</gene>
<evidence type="ECO:0000313" key="1">
    <source>
        <dbReference type="EMBL" id="GJT35850.1"/>
    </source>
</evidence>
<proteinExistence type="predicted"/>
<accession>A0ABQ5D9B2</accession>
<name>A0ABQ5D9B2_9ASTR</name>
<reference evidence="1" key="1">
    <citation type="journal article" date="2022" name="Int. J. Mol. Sci.">
        <title>Draft Genome of Tanacetum Coccineum: Genomic Comparison of Closely Related Tanacetum-Family Plants.</title>
        <authorList>
            <person name="Yamashiro T."/>
            <person name="Shiraishi A."/>
            <person name="Nakayama K."/>
            <person name="Satake H."/>
        </authorList>
    </citation>
    <scope>NUCLEOTIDE SEQUENCE</scope>
</reference>
<sequence length="147" mass="15469">MPTPPPSPLISLLSPSAGERLARCTAPSAHSSPPPVPSLLLSLYGCPTKIQTLRIASTQALVNAVGYGIRDTWVDPVEAVPEVAPTTLGEVNTRVAELAELHEHDTNNLYALLEDAQDRDNMDYGGGGLCFPRGLGSLNRIESGGPS</sequence>
<comment type="caution">
    <text evidence="1">The sequence shown here is derived from an EMBL/GenBank/DDBJ whole genome shotgun (WGS) entry which is preliminary data.</text>
</comment>
<organism evidence="1 2">
    <name type="scientific">Tanacetum coccineum</name>
    <dbReference type="NCBI Taxonomy" id="301880"/>
    <lineage>
        <taxon>Eukaryota</taxon>
        <taxon>Viridiplantae</taxon>
        <taxon>Streptophyta</taxon>
        <taxon>Embryophyta</taxon>
        <taxon>Tracheophyta</taxon>
        <taxon>Spermatophyta</taxon>
        <taxon>Magnoliopsida</taxon>
        <taxon>eudicotyledons</taxon>
        <taxon>Gunneridae</taxon>
        <taxon>Pentapetalae</taxon>
        <taxon>asterids</taxon>
        <taxon>campanulids</taxon>
        <taxon>Asterales</taxon>
        <taxon>Asteraceae</taxon>
        <taxon>Asteroideae</taxon>
        <taxon>Anthemideae</taxon>
        <taxon>Anthemidinae</taxon>
        <taxon>Tanacetum</taxon>
    </lineage>
</organism>
<reference evidence="1" key="2">
    <citation type="submission" date="2022-01" db="EMBL/GenBank/DDBJ databases">
        <authorList>
            <person name="Yamashiro T."/>
            <person name="Shiraishi A."/>
            <person name="Satake H."/>
            <person name="Nakayama K."/>
        </authorList>
    </citation>
    <scope>NUCLEOTIDE SEQUENCE</scope>
</reference>